<organism evidence="4 5">
    <name type="scientific">Paenibacillus glycinis</name>
    <dbReference type="NCBI Taxonomy" id="2697035"/>
    <lineage>
        <taxon>Bacteria</taxon>
        <taxon>Bacillati</taxon>
        <taxon>Bacillota</taxon>
        <taxon>Bacilli</taxon>
        <taxon>Bacillales</taxon>
        <taxon>Paenibacillaceae</taxon>
        <taxon>Paenibacillus</taxon>
    </lineage>
</organism>
<dbReference type="SUPFAM" id="SSF55347">
    <property type="entry name" value="Glyceraldehyde-3-phosphate dehydrogenase-like, C-terminal domain"/>
    <property type="match status" value="1"/>
</dbReference>
<dbReference type="PANTHER" id="PTHR43818:SF11">
    <property type="entry name" value="BCDNA.GH03377"/>
    <property type="match status" value="1"/>
</dbReference>
<comment type="caution">
    <text evidence="4">The sequence shown here is derived from an EMBL/GenBank/DDBJ whole genome shotgun (WGS) entry which is preliminary data.</text>
</comment>
<evidence type="ECO:0000256" key="1">
    <source>
        <dbReference type="ARBA" id="ARBA00023002"/>
    </source>
</evidence>
<dbReference type="Gene3D" id="3.30.360.10">
    <property type="entry name" value="Dihydrodipicolinate Reductase, domain 2"/>
    <property type="match status" value="1"/>
</dbReference>
<dbReference type="Pfam" id="PF22725">
    <property type="entry name" value="GFO_IDH_MocA_C3"/>
    <property type="match status" value="1"/>
</dbReference>
<gene>
    <name evidence="4" type="ORF">GT019_20560</name>
</gene>
<evidence type="ECO:0000259" key="2">
    <source>
        <dbReference type="Pfam" id="PF01408"/>
    </source>
</evidence>
<evidence type="ECO:0000259" key="3">
    <source>
        <dbReference type="Pfam" id="PF22725"/>
    </source>
</evidence>
<keyword evidence="5" id="KW-1185">Reference proteome</keyword>
<feature type="domain" description="GFO/IDH/MocA-like oxidoreductase" evidence="3">
    <location>
        <begin position="180"/>
        <end position="277"/>
    </location>
</feature>
<dbReference type="RefSeq" id="WP_161745079.1">
    <property type="nucleotide sequence ID" value="NZ_JAAAMV010000020.1"/>
</dbReference>
<evidence type="ECO:0000313" key="5">
    <source>
        <dbReference type="Proteomes" id="UP000665561"/>
    </source>
</evidence>
<proteinExistence type="predicted"/>
<feature type="domain" description="Gfo/Idh/MocA-like oxidoreductase N-terminal" evidence="2">
    <location>
        <begin position="6"/>
        <end position="123"/>
    </location>
</feature>
<name>A0ABW9XUC1_9BACL</name>
<dbReference type="SUPFAM" id="SSF51735">
    <property type="entry name" value="NAD(P)-binding Rossmann-fold domains"/>
    <property type="match status" value="1"/>
</dbReference>
<dbReference type="PANTHER" id="PTHR43818">
    <property type="entry name" value="BCDNA.GH03377"/>
    <property type="match status" value="1"/>
</dbReference>
<accession>A0ABW9XUC1</accession>
<keyword evidence="1" id="KW-0560">Oxidoreductase</keyword>
<sequence>MSNPLGIGVVGAGAIATRLMAHLRLPDTAGKVKLAAVCDPVPGRAEAAAARYGAAAGYESYEELLRDPSVDIVTICSPIGLHYEQGVMAIEAGKHVHFNKTMTTTTADADDLIRRAAAANVRLVASPGMMINQASRRKRKLYLEGALGQLAWAITGTTMGDGAYHLNEDVRTGSDVLSNVNPGWYFRKPGGGPIYDATVYPLHELTGILGPAKRVTALSGIGIPEHWFGQERIETEMDDSTILLLDFGQAVHAVVYSTIAGAATEWAPSIYGTKGALVGSKFGDEPLKLEDDRLPHVSGEHAELREAHVYEDIMQLVRWVREDIPSVANAEHARHVIEIIESGYRAAETGITQELRTTFEPLALSEL</sequence>
<dbReference type="EMBL" id="JAAAMV010000020">
    <property type="protein sequence ID" value="NBD26272.1"/>
    <property type="molecule type" value="Genomic_DNA"/>
</dbReference>
<dbReference type="Gene3D" id="3.40.50.720">
    <property type="entry name" value="NAD(P)-binding Rossmann-like Domain"/>
    <property type="match status" value="1"/>
</dbReference>
<protein>
    <submittedName>
        <fullName evidence="4">Gfo/Idh/MocA family oxidoreductase</fullName>
    </submittedName>
</protein>
<dbReference type="Pfam" id="PF01408">
    <property type="entry name" value="GFO_IDH_MocA"/>
    <property type="match status" value="1"/>
</dbReference>
<dbReference type="InterPro" id="IPR050463">
    <property type="entry name" value="Gfo/Idh/MocA_oxidrdct_glycsds"/>
</dbReference>
<reference evidence="4 5" key="1">
    <citation type="submission" date="2020-01" db="EMBL/GenBank/DDBJ databases">
        <title>Paenibacillus soybeanensis sp. nov. isolated from the nodules of soybean (Glycine max(L.) Merr).</title>
        <authorList>
            <person name="Wang H."/>
        </authorList>
    </citation>
    <scope>NUCLEOTIDE SEQUENCE [LARGE SCALE GENOMIC DNA]</scope>
    <source>
        <strain evidence="4 5">T1</strain>
    </source>
</reference>
<dbReference type="InterPro" id="IPR000683">
    <property type="entry name" value="Gfo/Idh/MocA-like_OxRdtase_N"/>
</dbReference>
<dbReference type="InterPro" id="IPR036291">
    <property type="entry name" value="NAD(P)-bd_dom_sf"/>
</dbReference>
<dbReference type="Proteomes" id="UP000665561">
    <property type="component" value="Unassembled WGS sequence"/>
</dbReference>
<dbReference type="InterPro" id="IPR055170">
    <property type="entry name" value="GFO_IDH_MocA-like_dom"/>
</dbReference>
<evidence type="ECO:0000313" key="4">
    <source>
        <dbReference type="EMBL" id="NBD26272.1"/>
    </source>
</evidence>